<evidence type="ECO:0000256" key="2">
    <source>
        <dbReference type="ARBA" id="ARBA00022723"/>
    </source>
</evidence>
<dbReference type="eggNOG" id="KOG3399">
    <property type="taxonomic scope" value="Eukaryota"/>
</dbReference>
<reference evidence="6" key="2">
    <citation type="submission" date="2018-08" db="UniProtKB">
        <authorList>
            <consortium name="EnsemblPlants"/>
        </authorList>
    </citation>
    <scope>IDENTIFICATION</scope>
    <source>
        <strain evidence="6">Yugu1</strain>
    </source>
</reference>
<evidence type="ECO:0000313" key="7">
    <source>
        <dbReference type="Proteomes" id="UP000004995"/>
    </source>
</evidence>
<dbReference type="InterPro" id="IPR039058">
    <property type="entry name" value="Yippee_fam"/>
</dbReference>
<dbReference type="InterPro" id="IPR004910">
    <property type="entry name" value="Yippee/Mis18/Cereblon"/>
</dbReference>
<proteinExistence type="inferred from homology"/>
<organism evidence="6 7">
    <name type="scientific">Setaria italica</name>
    <name type="common">Foxtail millet</name>
    <name type="synonym">Panicum italicum</name>
    <dbReference type="NCBI Taxonomy" id="4555"/>
    <lineage>
        <taxon>Eukaryota</taxon>
        <taxon>Viridiplantae</taxon>
        <taxon>Streptophyta</taxon>
        <taxon>Embryophyta</taxon>
        <taxon>Tracheophyta</taxon>
        <taxon>Spermatophyta</taxon>
        <taxon>Magnoliopsida</taxon>
        <taxon>Liliopsida</taxon>
        <taxon>Poales</taxon>
        <taxon>Poaceae</taxon>
        <taxon>PACMAD clade</taxon>
        <taxon>Panicoideae</taxon>
        <taxon>Panicodae</taxon>
        <taxon>Paniceae</taxon>
        <taxon>Cenchrinae</taxon>
        <taxon>Setaria</taxon>
    </lineage>
</organism>
<keyword evidence="7" id="KW-1185">Reference proteome</keyword>
<dbReference type="HOGENOM" id="CLU_1484444_0_0_1"/>
<protein>
    <recommendedName>
        <fullName evidence="5">Yippee domain-containing protein</fullName>
    </recommendedName>
</protein>
<dbReference type="STRING" id="4555.K4AKX3"/>
<evidence type="ECO:0000313" key="6">
    <source>
        <dbReference type="EnsemblPlants" id="KQK89282"/>
    </source>
</evidence>
<dbReference type="OMA" id="ALMCKAP"/>
<dbReference type="PROSITE" id="PS51792">
    <property type="entry name" value="YIPPEE"/>
    <property type="match status" value="1"/>
</dbReference>
<feature type="region of interest" description="Disordered" evidence="4">
    <location>
        <begin position="1"/>
        <end position="39"/>
    </location>
</feature>
<feature type="domain" description="Yippee" evidence="5">
    <location>
        <begin position="85"/>
        <end position="182"/>
    </location>
</feature>
<keyword evidence="3" id="KW-0862">Zinc</keyword>
<dbReference type="GO" id="GO:0046872">
    <property type="term" value="F:metal ion binding"/>
    <property type="evidence" value="ECO:0007669"/>
    <property type="project" value="UniProtKB-KW"/>
</dbReference>
<evidence type="ECO:0000256" key="1">
    <source>
        <dbReference type="ARBA" id="ARBA00005613"/>
    </source>
</evidence>
<evidence type="ECO:0000259" key="5">
    <source>
        <dbReference type="PROSITE" id="PS51792"/>
    </source>
</evidence>
<feature type="compositionally biased region" description="Basic and acidic residues" evidence="4">
    <location>
        <begin position="15"/>
        <end position="28"/>
    </location>
</feature>
<name>K4AKX3_SETIT</name>
<dbReference type="Gramene" id="KQK89282">
    <property type="protein sequence ID" value="KQK89282"/>
    <property type="gene ID" value="SETIT_039551mg"/>
</dbReference>
<dbReference type="InterPro" id="IPR034751">
    <property type="entry name" value="Yippee"/>
</dbReference>
<dbReference type="PANTHER" id="PTHR13848">
    <property type="entry name" value="PROTEIN YIPPEE-LIKE CG15309-RELATED"/>
    <property type="match status" value="1"/>
</dbReference>
<dbReference type="EMBL" id="AGNK02005653">
    <property type="status" value="NOT_ANNOTATED_CDS"/>
    <property type="molecule type" value="Genomic_DNA"/>
</dbReference>
<dbReference type="Pfam" id="PF03226">
    <property type="entry name" value="Yippee-Mis18"/>
    <property type="match status" value="1"/>
</dbReference>
<evidence type="ECO:0000256" key="3">
    <source>
        <dbReference type="ARBA" id="ARBA00022833"/>
    </source>
</evidence>
<sequence>MQFSKDFNDGGCLRSSEKKRQPNKERQRPSSSPVRPPSAAACLLPSPAPLSIDPSTVGRLSRRMGLLFVQVLPRGNGDPGSPAATVLQCRRCRLDAASMGAILSREFQGRIGRGYLFDRVVNITLGPNEDREFTTGPHIVNDIYCICCQEIIGWRYEKAYEESQKYKEGKFILERALMCKAP</sequence>
<keyword evidence="2" id="KW-0479">Metal-binding</keyword>
<comment type="similarity">
    <text evidence="1">Belongs to the yippee family.</text>
</comment>
<feature type="compositionally biased region" description="Low complexity" evidence="4">
    <location>
        <begin position="29"/>
        <end position="39"/>
    </location>
</feature>
<dbReference type="EnsemblPlants" id="KQK89282">
    <property type="protein sequence ID" value="KQK89282"/>
    <property type="gene ID" value="SETIT_039551mg"/>
</dbReference>
<dbReference type="InParanoid" id="K4AKX3"/>
<dbReference type="AlphaFoldDB" id="K4AKX3"/>
<reference evidence="7" key="1">
    <citation type="journal article" date="2012" name="Nat. Biotechnol.">
        <title>Reference genome sequence of the model plant Setaria.</title>
        <authorList>
            <person name="Bennetzen J.L."/>
            <person name="Schmutz J."/>
            <person name="Wang H."/>
            <person name="Percifield R."/>
            <person name="Hawkins J."/>
            <person name="Pontaroli A.C."/>
            <person name="Estep M."/>
            <person name="Feng L."/>
            <person name="Vaughn J.N."/>
            <person name="Grimwood J."/>
            <person name="Jenkins J."/>
            <person name="Barry K."/>
            <person name="Lindquist E."/>
            <person name="Hellsten U."/>
            <person name="Deshpande S."/>
            <person name="Wang X."/>
            <person name="Wu X."/>
            <person name="Mitros T."/>
            <person name="Triplett J."/>
            <person name="Yang X."/>
            <person name="Ye C.Y."/>
            <person name="Mauro-Herrera M."/>
            <person name="Wang L."/>
            <person name="Li P."/>
            <person name="Sharma M."/>
            <person name="Sharma R."/>
            <person name="Ronald P.C."/>
            <person name="Panaud O."/>
            <person name="Kellogg E.A."/>
            <person name="Brutnell T.P."/>
            <person name="Doust A.N."/>
            <person name="Tuskan G.A."/>
            <person name="Rokhsar D."/>
            <person name="Devos K.M."/>
        </authorList>
    </citation>
    <scope>NUCLEOTIDE SEQUENCE [LARGE SCALE GENOMIC DNA]</scope>
    <source>
        <strain evidence="7">cv. Yugu1</strain>
    </source>
</reference>
<evidence type="ECO:0000256" key="4">
    <source>
        <dbReference type="SAM" id="MobiDB-lite"/>
    </source>
</evidence>
<accession>K4AKX3</accession>
<dbReference type="Proteomes" id="UP000004995">
    <property type="component" value="Unassembled WGS sequence"/>
</dbReference>